<dbReference type="OrthoDB" id="1382866at2759"/>
<dbReference type="PANTHER" id="PTHR47723">
    <property type="entry name" value="OS05G0353850 PROTEIN"/>
    <property type="match status" value="1"/>
</dbReference>
<dbReference type="InterPro" id="IPR044730">
    <property type="entry name" value="RNase_H-like_dom_plant"/>
</dbReference>
<protein>
    <submittedName>
        <fullName evidence="2">Ribonuclease H protein</fullName>
    </submittedName>
</protein>
<dbReference type="Pfam" id="PF13456">
    <property type="entry name" value="RVT_3"/>
    <property type="match status" value="1"/>
</dbReference>
<dbReference type="GO" id="GO:0004523">
    <property type="term" value="F:RNA-DNA hybrid ribonuclease activity"/>
    <property type="evidence" value="ECO:0007669"/>
    <property type="project" value="InterPro"/>
</dbReference>
<evidence type="ECO:0000313" key="3">
    <source>
        <dbReference type="Proteomes" id="UP000257109"/>
    </source>
</evidence>
<evidence type="ECO:0000313" key="2">
    <source>
        <dbReference type="EMBL" id="RDX79806.1"/>
    </source>
</evidence>
<feature type="domain" description="RNase H type-1" evidence="1">
    <location>
        <begin position="86"/>
        <end position="147"/>
    </location>
</feature>
<dbReference type="STRING" id="157652.A0A371FNA3"/>
<organism evidence="2 3">
    <name type="scientific">Mucuna pruriens</name>
    <name type="common">Velvet bean</name>
    <name type="synonym">Dolichos pruriens</name>
    <dbReference type="NCBI Taxonomy" id="157652"/>
    <lineage>
        <taxon>Eukaryota</taxon>
        <taxon>Viridiplantae</taxon>
        <taxon>Streptophyta</taxon>
        <taxon>Embryophyta</taxon>
        <taxon>Tracheophyta</taxon>
        <taxon>Spermatophyta</taxon>
        <taxon>Magnoliopsida</taxon>
        <taxon>eudicotyledons</taxon>
        <taxon>Gunneridae</taxon>
        <taxon>Pentapetalae</taxon>
        <taxon>rosids</taxon>
        <taxon>fabids</taxon>
        <taxon>Fabales</taxon>
        <taxon>Fabaceae</taxon>
        <taxon>Papilionoideae</taxon>
        <taxon>50 kb inversion clade</taxon>
        <taxon>NPAAA clade</taxon>
        <taxon>indigoferoid/millettioid clade</taxon>
        <taxon>Phaseoleae</taxon>
        <taxon>Mucuna</taxon>
    </lineage>
</organism>
<dbReference type="AlphaFoldDB" id="A0A371FNA3"/>
<keyword evidence="3" id="KW-1185">Reference proteome</keyword>
<gene>
    <name evidence="2" type="ORF">CR513_39727</name>
</gene>
<name>A0A371FNA3_MUCPR</name>
<comment type="caution">
    <text evidence="2">The sequence shown here is derived from an EMBL/GenBank/DDBJ whole genome shotgun (WGS) entry which is preliminary data.</text>
</comment>
<evidence type="ECO:0000259" key="1">
    <source>
        <dbReference type="Pfam" id="PF13456"/>
    </source>
</evidence>
<sequence length="147" mass="16945">MRSNSLFSLCLNTFEDSLHVVYDCNIVKQMWVNSFAPFLENQFFVLNDLHAWLIYGDKGLLLSGHDSSSLFRWSPPSQGWIRMNSDESLIQHNQIATCGSLLRDFDRNFILGISSKLGSCNVLQAELKHIFLGLHMAWSHDYRHILI</sequence>
<reference evidence="2" key="1">
    <citation type="submission" date="2018-05" db="EMBL/GenBank/DDBJ databases">
        <title>Draft genome of Mucuna pruriens seed.</title>
        <authorList>
            <person name="Nnadi N.E."/>
            <person name="Vos R."/>
            <person name="Hasami M.H."/>
            <person name="Devisetty U.K."/>
            <person name="Aguiy J.C."/>
        </authorList>
    </citation>
    <scope>NUCLEOTIDE SEQUENCE [LARGE SCALE GENOMIC DNA]</scope>
    <source>
        <strain evidence="2">JCA_2017</strain>
    </source>
</reference>
<dbReference type="CDD" id="cd06222">
    <property type="entry name" value="RNase_H_like"/>
    <property type="match status" value="1"/>
</dbReference>
<accession>A0A371FNA3</accession>
<dbReference type="EMBL" id="QJKJ01008428">
    <property type="protein sequence ID" value="RDX79806.1"/>
    <property type="molecule type" value="Genomic_DNA"/>
</dbReference>
<dbReference type="InterPro" id="IPR053151">
    <property type="entry name" value="RNase_H-like"/>
</dbReference>
<dbReference type="GO" id="GO:0003676">
    <property type="term" value="F:nucleic acid binding"/>
    <property type="evidence" value="ECO:0007669"/>
    <property type="project" value="InterPro"/>
</dbReference>
<dbReference type="PANTHER" id="PTHR47723:SF19">
    <property type="entry name" value="POLYNUCLEOTIDYL TRANSFERASE, RIBONUCLEASE H-LIKE SUPERFAMILY PROTEIN"/>
    <property type="match status" value="1"/>
</dbReference>
<feature type="non-terminal residue" evidence="2">
    <location>
        <position position="1"/>
    </location>
</feature>
<proteinExistence type="predicted"/>
<dbReference type="Proteomes" id="UP000257109">
    <property type="component" value="Unassembled WGS sequence"/>
</dbReference>
<dbReference type="InterPro" id="IPR002156">
    <property type="entry name" value="RNaseH_domain"/>
</dbReference>